<accession>A0A645EGD6</accession>
<comment type="caution">
    <text evidence="1">The sequence shown here is derived from an EMBL/GenBank/DDBJ whole genome shotgun (WGS) entry which is preliminary data.</text>
</comment>
<dbReference type="EMBL" id="VSSQ01047112">
    <property type="protein sequence ID" value="MPN01095.1"/>
    <property type="molecule type" value="Genomic_DNA"/>
</dbReference>
<gene>
    <name evidence="1" type="ORF">SDC9_148298</name>
</gene>
<evidence type="ECO:0000313" key="1">
    <source>
        <dbReference type="EMBL" id="MPN01095.1"/>
    </source>
</evidence>
<protein>
    <submittedName>
        <fullName evidence="1">Uncharacterized protein</fullName>
    </submittedName>
</protein>
<sequence>MNVNWFKNQDNVVYASTQEFVSNFEKETGISNLVEKIQEFKNAPSAEGITVIGKKRTSIKLLIPNLTFKEKIEMGENVWVYMGENYESYCLY</sequence>
<name>A0A645EGD6_9ZZZZ</name>
<organism evidence="1">
    <name type="scientific">bioreactor metagenome</name>
    <dbReference type="NCBI Taxonomy" id="1076179"/>
    <lineage>
        <taxon>unclassified sequences</taxon>
        <taxon>metagenomes</taxon>
        <taxon>ecological metagenomes</taxon>
    </lineage>
</organism>
<dbReference type="AlphaFoldDB" id="A0A645EGD6"/>
<proteinExistence type="predicted"/>
<reference evidence="1" key="1">
    <citation type="submission" date="2019-08" db="EMBL/GenBank/DDBJ databases">
        <authorList>
            <person name="Kucharzyk K."/>
            <person name="Murdoch R.W."/>
            <person name="Higgins S."/>
            <person name="Loffler F."/>
        </authorList>
    </citation>
    <scope>NUCLEOTIDE SEQUENCE</scope>
</reference>